<dbReference type="Pfam" id="PF17132">
    <property type="entry name" value="Glyco_hydro_106"/>
    <property type="match status" value="1"/>
</dbReference>
<gene>
    <name evidence="1" type="ORF">Mal4_38200</name>
</gene>
<dbReference type="EMBL" id="CP036275">
    <property type="protein sequence ID" value="QDU39475.1"/>
    <property type="molecule type" value="Genomic_DNA"/>
</dbReference>
<evidence type="ECO:0000313" key="2">
    <source>
        <dbReference type="Proteomes" id="UP000320496"/>
    </source>
</evidence>
<dbReference type="OrthoDB" id="9761519at2"/>
<dbReference type="PANTHER" id="PTHR36848:SF2">
    <property type="entry name" value="SECRETED PROTEIN"/>
    <property type="match status" value="1"/>
</dbReference>
<dbReference type="AlphaFoldDB" id="A0A517ZAG3"/>
<sequence>MQSRYFHNSSKPYVRWWWLAGPCRRVDILQQLAWAKSHGFGGVEVSWVRPVWNPAASRRKPTPEWLSPDWSELIAFTKSTADQLGLGCDFTFGTSWPFGGSCVKPEHRMQTLTGKSDHRIHMSWEGAPGEGLYVLDHLNHEAFEAYAQSLLPAFEQALEGTPSALFCDSFELERDGIWSEHLWNTFRQRFGYSLEPFAFDLHDSPNVRYDYRKLVSEAFIREFLQPFTEMCHRGGAVSRVQCHGALTDLLAAYAAVDVPESEALLFNPPFSRTPASAAALADRPIVSAETFTCIYGFHVNPVPVPHELWRNEQVSDLKLLADALFANGVNQIIWHGMPYQTPSEPGEFYAQTHVGPDCEFVDELPDFNAYLERVSKIMKVGRTYTNLAVWLPLEDRWMAGNIPDEERTPAAVARWEMRDVVPPNELAGFHPIWVSSAFLTSAQCVDGELAIGSRRFAGLLVDCEWLDFDALIELLRLADSGARIVLAGTPEEPGHRKHPEYSQCLSDLKRYPGTVSQFDPSDWTPLVRGDNLPPFWARETDDELFIFFGHPLTQHVKYPMPKGLSDEAAREHRQVTIQYGSHARNVELRFEPGQSLLVRCTRTGDVDVTGLS</sequence>
<name>A0A517ZAG3_9PLAN</name>
<dbReference type="InterPro" id="IPR053161">
    <property type="entry name" value="Ulvan_degrading_GH"/>
</dbReference>
<dbReference type="Proteomes" id="UP000320496">
    <property type="component" value="Chromosome"/>
</dbReference>
<reference evidence="1 2" key="1">
    <citation type="submission" date="2019-02" db="EMBL/GenBank/DDBJ databases">
        <title>Deep-cultivation of Planctomycetes and their phenomic and genomic characterization uncovers novel biology.</title>
        <authorList>
            <person name="Wiegand S."/>
            <person name="Jogler M."/>
            <person name="Boedeker C."/>
            <person name="Pinto D."/>
            <person name="Vollmers J."/>
            <person name="Rivas-Marin E."/>
            <person name="Kohn T."/>
            <person name="Peeters S.H."/>
            <person name="Heuer A."/>
            <person name="Rast P."/>
            <person name="Oberbeckmann S."/>
            <person name="Bunk B."/>
            <person name="Jeske O."/>
            <person name="Meyerdierks A."/>
            <person name="Storesund J.E."/>
            <person name="Kallscheuer N."/>
            <person name="Luecker S."/>
            <person name="Lage O.M."/>
            <person name="Pohl T."/>
            <person name="Merkel B.J."/>
            <person name="Hornburger P."/>
            <person name="Mueller R.-W."/>
            <person name="Bruemmer F."/>
            <person name="Labrenz M."/>
            <person name="Spormann A.M."/>
            <person name="Op den Camp H."/>
            <person name="Overmann J."/>
            <person name="Amann R."/>
            <person name="Jetten M.S.M."/>
            <person name="Mascher T."/>
            <person name="Medema M.H."/>
            <person name="Devos D.P."/>
            <person name="Kaster A.-K."/>
            <person name="Ovreas L."/>
            <person name="Rohde M."/>
            <person name="Galperin M.Y."/>
            <person name="Jogler C."/>
        </authorList>
    </citation>
    <scope>NUCLEOTIDE SEQUENCE [LARGE SCALE GENOMIC DNA]</scope>
    <source>
        <strain evidence="1 2">Mal4</strain>
    </source>
</reference>
<proteinExistence type="predicted"/>
<organism evidence="1 2">
    <name type="scientific">Maioricimonas rarisocia</name>
    <dbReference type="NCBI Taxonomy" id="2528026"/>
    <lineage>
        <taxon>Bacteria</taxon>
        <taxon>Pseudomonadati</taxon>
        <taxon>Planctomycetota</taxon>
        <taxon>Planctomycetia</taxon>
        <taxon>Planctomycetales</taxon>
        <taxon>Planctomycetaceae</taxon>
        <taxon>Maioricimonas</taxon>
    </lineage>
</organism>
<accession>A0A517ZAG3</accession>
<dbReference type="RefSeq" id="WP_145370655.1">
    <property type="nucleotide sequence ID" value="NZ_CP036275.1"/>
</dbReference>
<dbReference type="PANTHER" id="PTHR36848">
    <property type="entry name" value="DNA-BINDING PROTEIN (PUTATIVE SECRETED PROTEIN)-RELATED"/>
    <property type="match status" value="1"/>
</dbReference>
<keyword evidence="2" id="KW-1185">Reference proteome</keyword>
<protein>
    <submittedName>
        <fullName evidence="1">Uncharacterized protein</fullName>
    </submittedName>
</protein>
<evidence type="ECO:0000313" key="1">
    <source>
        <dbReference type="EMBL" id="QDU39475.1"/>
    </source>
</evidence>
<dbReference type="KEGG" id="mri:Mal4_38200"/>